<dbReference type="EMBL" id="KN823053">
    <property type="protein sequence ID" value="KIO24820.1"/>
    <property type="molecule type" value="Genomic_DNA"/>
</dbReference>
<evidence type="ECO:0000313" key="2">
    <source>
        <dbReference type="EMBL" id="KIO24820.1"/>
    </source>
</evidence>
<dbReference type="Proteomes" id="UP000054248">
    <property type="component" value="Unassembled WGS sequence"/>
</dbReference>
<sequence length="108" mass="12688">MHTNDHEDWQYDYNFNPNGDQEHDPYSGKRRQVMITMKIPLRYRFRGGRFLGMRWKNTLAMIPLERVQRAPLGLLIWLDRSPLVHPPVPHPPLAAIFRRGSSNLKASP</sequence>
<reference evidence="2 3" key="1">
    <citation type="submission" date="2014-04" db="EMBL/GenBank/DDBJ databases">
        <authorList>
            <consortium name="DOE Joint Genome Institute"/>
            <person name="Kuo A."/>
            <person name="Girlanda M."/>
            <person name="Perotto S."/>
            <person name="Kohler A."/>
            <person name="Nagy L.G."/>
            <person name="Floudas D."/>
            <person name="Copeland A."/>
            <person name="Barry K.W."/>
            <person name="Cichocki N."/>
            <person name="Veneault-Fourrey C."/>
            <person name="LaButti K."/>
            <person name="Lindquist E.A."/>
            <person name="Lipzen A."/>
            <person name="Lundell T."/>
            <person name="Morin E."/>
            <person name="Murat C."/>
            <person name="Sun H."/>
            <person name="Tunlid A."/>
            <person name="Henrissat B."/>
            <person name="Grigoriev I.V."/>
            <person name="Hibbett D.S."/>
            <person name="Martin F."/>
            <person name="Nordberg H.P."/>
            <person name="Cantor M.N."/>
            <person name="Hua S.X."/>
        </authorList>
    </citation>
    <scope>NUCLEOTIDE SEQUENCE [LARGE SCALE GENOMIC DNA]</scope>
    <source>
        <strain evidence="2 3">MUT 4182</strain>
    </source>
</reference>
<proteinExistence type="predicted"/>
<feature type="region of interest" description="Disordered" evidence="1">
    <location>
        <begin position="1"/>
        <end position="28"/>
    </location>
</feature>
<keyword evidence="3" id="KW-1185">Reference proteome</keyword>
<protein>
    <submittedName>
        <fullName evidence="2">Uncharacterized protein</fullName>
    </submittedName>
</protein>
<evidence type="ECO:0000313" key="3">
    <source>
        <dbReference type="Proteomes" id="UP000054248"/>
    </source>
</evidence>
<evidence type="ECO:0000256" key="1">
    <source>
        <dbReference type="SAM" id="MobiDB-lite"/>
    </source>
</evidence>
<gene>
    <name evidence="2" type="ORF">M407DRAFT_244287</name>
</gene>
<accession>A0A0C3Q6A7</accession>
<feature type="non-terminal residue" evidence="2">
    <location>
        <position position="108"/>
    </location>
</feature>
<dbReference type="HOGENOM" id="CLU_2216307_0_0_1"/>
<name>A0A0C3Q6A7_9AGAM</name>
<dbReference type="AlphaFoldDB" id="A0A0C3Q6A7"/>
<reference evidence="3" key="2">
    <citation type="submission" date="2015-01" db="EMBL/GenBank/DDBJ databases">
        <title>Evolutionary Origins and Diversification of the Mycorrhizal Mutualists.</title>
        <authorList>
            <consortium name="DOE Joint Genome Institute"/>
            <consortium name="Mycorrhizal Genomics Consortium"/>
            <person name="Kohler A."/>
            <person name="Kuo A."/>
            <person name="Nagy L.G."/>
            <person name="Floudas D."/>
            <person name="Copeland A."/>
            <person name="Barry K.W."/>
            <person name="Cichocki N."/>
            <person name="Veneault-Fourrey C."/>
            <person name="LaButti K."/>
            <person name="Lindquist E.A."/>
            <person name="Lipzen A."/>
            <person name="Lundell T."/>
            <person name="Morin E."/>
            <person name="Murat C."/>
            <person name="Riley R."/>
            <person name="Ohm R."/>
            <person name="Sun H."/>
            <person name="Tunlid A."/>
            <person name="Henrissat B."/>
            <person name="Grigoriev I.V."/>
            <person name="Hibbett D.S."/>
            <person name="Martin F."/>
        </authorList>
    </citation>
    <scope>NUCLEOTIDE SEQUENCE [LARGE SCALE GENOMIC DNA]</scope>
    <source>
        <strain evidence="3">MUT 4182</strain>
    </source>
</reference>
<organism evidence="2 3">
    <name type="scientific">Tulasnella calospora MUT 4182</name>
    <dbReference type="NCBI Taxonomy" id="1051891"/>
    <lineage>
        <taxon>Eukaryota</taxon>
        <taxon>Fungi</taxon>
        <taxon>Dikarya</taxon>
        <taxon>Basidiomycota</taxon>
        <taxon>Agaricomycotina</taxon>
        <taxon>Agaricomycetes</taxon>
        <taxon>Cantharellales</taxon>
        <taxon>Tulasnellaceae</taxon>
        <taxon>Tulasnella</taxon>
    </lineage>
</organism>